<gene>
    <name evidence="2" type="primary">LOC114828272</name>
</gene>
<evidence type="ECO:0000313" key="2">
    <source>
        <dbReference type="RefSeq" id="XP_028967566.1"/>
    </source>
</evidence>
<accession>A0AAJ7SF34</accession>
<dbReference type="RefSeq" id="XP_028967566.1">
    <property type="nucleotide sequence ID" value="XM_029111733.1"/>
</dbReference>
<proteinExistence type="predicted"/>
<dbReference type="KEGG" id="goe:114828272"/>
<sequence>MAGASTEYAPPLLITHLKENLVLEEIPGCSILAQRLQARTPPFEEPSVTIAPISAPVDFLCTGCGFEAVDEQALLVHSYQCGTFRRTIRGGWTQQSEMRALGTHKCRFCDYRDYAEYNVKKHEQRSHFGLR</sequence>
<keyword evidence="1" id="KW-1185">Reference proteome</keyword>
<organism evidence="1 2">
    <name type="scientific">Galendromus occidentalis</name>
    <name type="common">western predatory mite</name>
    <dbReference type="NCBI Taxonomy" id="34638"/>
    <lineage>
        <taxon>Eukaryota</taxon>
        <taxon>Metazoa</taxon>
        <taxon>Ecdysozoa</taxon>
        <taxon>Arthropoda</taxon>
        <taxon>Chelicerata</taxon>
        <taxon>Arachnida</taxon>
        <taxon>Acari</taxon>
        <taxon>Parasitiformes</taxon>
        <taxon>Mesostigmata</taxon>
        <taxon>Gamasina</taxon>
        <taxon>Phytoseioidea</taxon>
        <taxon>Phytoseiidae</taxon>
        <taxon>Typhlodrominae</taxon>
        <taxon>Galendromus</taxon>
    </lineage>
</organism>
<evidence type="ECO:0000313" key="1">
    <source>
        <dbReference type="Proteomes" id="UP000694867"/>
    </source>
</evidence>
<protein>
    <submittedName>
        <fullName evidence="2">Uncharacterized protein LOC114828272</fullName>
    </submittedName>
</protein>
<dbReference type="AlphaFoldDB" id="A0AAJ7SF34"/>
<dbReference type="Proteomes" id="UP000694867">
    <property type="component" value="Unplaced"/>
</dbReference>
<reference evidence="2" key="1">
    <citation type="submission" date="2025-08" db="UniProtKB">
        <authorList>
            <consortium name="RefSeq"/>
        </authorList>
    </citation>
    <scope>IDENTIFICATION</scope>
</reference>
<dbReference type="GeneID" id="114828272"/>
<name>A0AAJ7SF34_9ACAR</name>